<dbReference type="SUPFAM" id="SSF144232">
    <property type="entry name" value="HIT/MYND zinc finger-like"/>
    <property type="match status" value="1"/>
</dbReference>
<dbReference type="OrthoDB" id="274996at2759"/>
<accession>S9VQK0</accession>
<dbReference type="PROSITE" id="PS01360">
    <property type="entry name" value="ZF_MYND_1"/>
    <property type="match status" value="1"/>
</dbReference>
<evidence type="ECO:0000313" key="7">
    <source>
        <dbReference type="EMBL" id="EPY25500.1"/>
    </source>
</evidence>
<dbReference type="EMBL" id="ATMH01006743">
    <property type="protein sequence ID" value="EPY25500.1"/>
    <property type="molecule type" value="Genomic_DNA"/>
</dbReference>
<protein>
    <recommendedName>
        <fullName evidence="6">MYND-type domain-containing protein</fullName>
    </recommendedName>
</protein>
<reference evidence="7 8" key="1">
    <citation type="journal article" date="2013" name="PLoS ONE">
        <title>Predicting the Proteins of Angomonas deanei, Strigomonas culicis and Their Respective Endosymbionts Reveals New Aspects of the Trypanosomatidae Family.</title>
        <authorList>
            <person name="Motta M.C."/>
            <person name="Martins A.C."/>
            <person name="de Souza S.S."/>
            <person name="Catta-Preta C.M."/>
            <person name="Silva R."/>
            <person name="Klein C.C."/>
            <person name="de Almeida L.G."/>
            <person name="de Lima Cunha O."/>
            <person name="Ciapina L.P."/>
            <person name="Brocchi M."/>
            <person name="Colabardini A.C."/>
            <person name="de Araujo Lima B."/>
            <person name="Machado C.R."/>
            <person name="de Almeida Soares C.M."/>
            <person name="Probst C.M."/>
            <person name="de Menezes C.B."/>
            <person name="Thompson C.E."/>
            <person name="Bartholomeu D.C."/>
            <person name="Gradia D.F."/>
            <person name="Pavoni D.P."/>
            <person name="Grisard E.C."/>
            <person name="Fantinatti-Garboggini F."/>
            <person name="Marchini F.K."/>
            <person name="Rodrigues-Luiz G.F."/>
            <person name="Wagner G."/>
            <person name="Goldman G.H."/>
            <person name="Fietto J.L."/>
            <person name="Elias M.C."/>
            <person name="Goldman M.H."/>
            <person name="Sagot M.F."/>
            <person name="Pereira M."/>
            <person name="Stoco P.H."/>
            <person name="de Mendonca-Neto R.P."/>
            <person name="Teixeira S.M."/>
            <person name="Maciel T.E."/>
            <person name="de Oliveira Mendes T.A."/>
            <person name="Urmenyi T.P."/>
            <person name="de Souza W."/>
            <person name="Schenkman S."/>
            <person name="de Vasconcelos A.T."/>
        </authorList>
    </citation>
    <scope>NUCLEOTIDE SEQUENCE [LARGE SCALE GENOMIC DNA]</scope>
</reference>
<name>S9VQK0_9TRYP</name>
<gene>
    <name evidence="7" type="ORF">STCU_06743</name>
</gene>
<evidence type="ECO:0000256" key="2">
    <source>
        <dbReference type="ARBA" id="ARBA00022771"/>
    </source>
</evidence>
<keyword evidence="3" id="KW-0862">Zinc</keyword>
<dbReference type="Proteomes" id="UP000015354">
    <property type="component" value="Unassembled WGS sequence"/>
</dbReference>
<dbReference type="GO" id="GO:0008270">
    <property type="term" value="F:zinc ion binding"/>
    <property type="evidence" value="ECO:0007669"/>
    <property type="project" value="UniProtKB-KW"/>
</dbReference>
<proteinExistence type="predicted"/>
<evidence type="ECO:0000256" key="3">
    <source>
        <dbReference type="ARBA" id="ARBA00022833"/>
    </source>
</evidence>
<dbReference type="PROSITE" id="PS50865">
    <property type="entry name" value="ZF_MYND_2"/>
    <property type="match status" value="1"/>
</dbReference>
<keyword evidence="8" id="KW-1185">Reference proteome</keyword>
<dbReference type="AlphaFoldDB" id="S9VQK0"/>
<evidence type="ECO:0000259" key="6">
    <source>
        <dbReference type="PROSITE" id="PS50865"/>
    </source>
</evidence>
<keyword evidence="2 4" id="KW-0863">Zinc-finger</keyword>
<sequence>MTIAKYSQWHVVLRMAFLKDSIYVQHEAKIFSPTASLSTDAARGYNRLGELYRPVSEPLQVPIVPSYRPERRCFASLDSLGTAQSKVTGLALELWIRLDYMEAEVIGMRGPPFRHVDLRCIGHGSCGYYTGVVQVYAEGRPVSPFPPSTGVRWRFCLRTRVPKLCTYCTDPVYALGYGCQSCEMTNYCSRACMEGHMRDGHGMLCERLRTQYKKRGRAVVTAATADRIVYMLWWCGLENGEYNILFDGTSTMRCGIEFAVNTFMNVGEEGGLRYRLYKPKSGPYLELDPTMVVSLADLVLGQVVVDAVAQGCVSLASACLACLLQFAQKVDLALALHELFFRTFSYDEFDEVISSVEEFVSVTRPLYNMALMQKERAMASDLASEFWSYIKAAKDSLCSLCALLATNPCAELPEMRVVVVQQQVDTFYALARVFVVMASRAPQEEGRRCLEEAEKCLRQCLRVQDIREDHRLSATCCFRLSVLLLLFKEEEKTQESQRLKEKGESFLKAAREAKAIAGDDAAESSPNAQQSGEEKEEAA</sequence>
<keyword evidence="1" id="KW-0479">Metal-binding</keyword>
<evidence type="ECO:0000313" key="8">
    <source>
        <dbReference type="Proteomes" id="UP000015354"/>
    </source>
</evidence>
<comment type="caution">
    <text evidence="7">The sequence shown here is derived from an EMBL/GenBank/DDBJ whole genome shotgun (WGS) entry which is preliminary data.</text>
</comment>
<evidence type="ECO:0000256" key="5">
    <source>
        <dbReference type="SAM" id="MobiDB-lite"/>
    </source>
</evidence>
<evidence type="ECO:0000256" key="4">
    <source>
        <dbReference type="PROSITE-ProRule" id="PRU00134"/>
    </source>
</evidence>
<dbReference type="InterPro" id="IPR002893">
    <property type="entry name" value="Znf_MYND"/>
</dbReference>
<organism evidence="7 8">
    <name type="scientific">Strigomonas culicis</name>
    <dbReference type="NCBI Taxonomy" id="28005"/>
    <lineage>
        <taxon>Eukaryota</taxon>
        <taxon>Discoba</taxon>
        <taxon>Euglenozoa</taxon>
        <taxon>Kinetoplastea</taxon>
        <taxon>Metakinetoplastina</taxon>
        <taxon>Trypanosomatida</taxon>
        <taxon>Trypanosomatidae</taxon>
        <taxon>Strigomonadinae</taxon>
        <taxon>Strigomonas</taxon>
    </lineage>
</organism>
<evidence type="ECO:0000256" key="1">
    <source>
        <dbReference type="ARBA" id="ARBA00022723"/>
    </source>
</evidence>
<feature type="region of interest" description="Disordered" evidence="5">
    <location>
        <begin position="516"/>
        <end position="539"/>
    </location>
</feature>
<feature type="domain" description="MYND-type" evidence="6">
    <location>
        <begin position="165"/>
        <end position="205"/>
    </location>
</feature>